<protein>
    <recommendedName>
        <fullName evidence="3">Condensation domain-containing protein</fullName>
    </recommendedName>
</protein>
<evidence type="ECO:0008006" key="3">
    <source>
        <dbReference type="Google" id="ProtNLM"/>
    </source>
</evidence>
<sequence>MDRLEAHRDYLDAAWRAALAAPLSVRKAMLVAALIDAYVDRQFAALPEPDDILEFRAGLAARSPALAPVFALCAWREGGPRPVIEAVPVPIADYGTLSVEDFMVSLYNDHSVQRLRLVLPDGTRLDMLATLGEAIAALG</sequence>
<dbReference type="RefSeq" id="WP_201655430.1">
    <property type="nucleotide sequence ID" value="NZ_CP068047.1"/>
</dbReference>
<dbReference type="Proteomes" id="UP000595460">
    <property type="component" value="Chromosome"/>
</dbReference>
<gene>
    <name evidence="1" type="ORF">JI749_14610</name>
</gene>
<reference evidence="1 2" key="1">
    <citation type="submission" date="2021-01" db="EMBL/GenBank/DDBJ databases">
        <title>Genome seq and assembly of Devosia sp. G19.</title>
        <authorList>
            <person name="Chhetri G."/>
        </authorList>
    </citation>
    <scope>NUCLEOTIDE SEQUENCE [LARGE SCALE GENOMIC DNA]</scope>
    <source>
        <strain evidence="1 2">G19</strain>
    </source>
</reference>
<dbReference type="EMBL" id="CP068047">
    <property type="protein sequence ID" value="QQR35564.1"/>
    <property type="molecule type" value="Genomic_DNA"/>
</dbReference>
<proteinExistence type="predicted"/>
<organism evidence="1 2">
    <name type="scientific">Devosia oryziradicis</name>
    <dbReference type="NCBI Taxonomy" id="2801335"/>
    <lineage>
        <taxon>Bacteria</taxon>
        <taxon>Pseudomonadati</taxon>
        <taxon>Pseudomonadota</taxon>
        <taxon>Alphaproteobacteria</taxon>
        <taxon>Hyphomicrobiales</taxon>
        <taxon>Devosiaceae</taxon>
        <taxon>Devosia</taxon>
    </lineage>
</organism>
<name>A0ABX7BWY0_9HYPH</name>
<evidence type="ECO:0000313" key="1">
    <source>
        <dbReference type="EMBL" id="QQR35564.1"/>
    </source>
</evidence>
<keyword evidence="2" id="KW-1185">Reference proteome</keyword>
<evidence type="ECO:0000313" key="2">
    <source>
        <dbReference type="Proteomes" id="UP000595460"/>
    </source>
</evidence>
<accession>A0ABX7BWY0</accession>